<keyword evidence="1" id="KW-0732">Signal</keyword>
<comment type="caution">
    <text evidence="2">The sequence shown here is derived from an EMBL/GenBank/DDBJ whole genome shotgun (WGS) entry which is preliminary data.</text>
</comment>
<organism evidence="2 3">
    <name type="scientific">Arctia plantaginis</name>
    <name type="common">Wood tiger moth</name>
    <name type="synonym">Phalaena plantaginis</name>
    <dbReference type="NCBI Taxonomy" id="874455"/>
    <lineage>
        <taxon>Eukaryota</taxon>
        <taxon>Metazoa</taxon>
        <taxon>Ecdysozoa</taxon>
        <taxon>Arthropoda</taxon>
        <taxon>Hexapoda</taxon>
        <taxon>Insecta</taxon>
        <taxon>Pterygota</taxon>
        <taxon>Neoptera</taxon>
        <taxon>Endopterygota</taxon>
        <taxon>Lepidoptera</taxon>
        <taxon>Glossata</taxon>
        <taxon>Ditrysia</taxon>
        <taxon>Noctuoidea</taxon>
        <taxon>Erebidae</taxon>
        <taxon>Arctiinae</taxon>
        <taxon>Arctia</taxon>
    </lineage>
</organism>
<feature type="chain" id="PRO_5035740971" evidence="1">
    <location>
        <begin position="22"/>
        <end position="187"/>
    </location>
</feature>
<sequence length="187" mass="20647">MAMLTDIQVVLIEIFTMLILTELIDTSDDIPLNAESEENTLIQALYIVKLLKSDYVKSMQENELDNNFVDDEANSTCPDNEFNTTTPILYSVPASVSPITITPQPVMSVAPPEFINPLSHGPVATAESVLPYTYLIPPVANIITGEQIKNNSTLNTQTRPAVPVVPVENYINPYSKILILSFISLHK</sequence>
<dbReference type="AlphaFoldDB" id="A0A8S0YZ52"/>
<proteinExistence type="predicted"/>
<evidence type="ECO:0000313" key="2">
    <source>
        <dbReference type="EMBL" id="CAB3225320.1"/>
    </source>
</evidence>
<dbReference type="Proteomes" id="UP000494106">
    <property type="component" value="Unassembled WGS sequence"/>
</dbReference>
<dbReference type="OrthoDB" id="6932221at2759"/>
<protein>
    <submittedName>
        <fullName evidence="2">Uncharacterized protein</fullName>
    </submittedName>
</protein>
<name>A0A8S0YZ52_ARCPL</name>
<keyword evidence="3" id="KW-1185">Reference proteome</keyword>
<reference evidence="2 3" key="1">
    <citation type="submission" date="2020-04" db="EMBL/GenBank/DDBJ databases">
        <authorList>
            <person name="Wallbank WR R."/>
            <person name="Pardo Diaz C."/>
            <person name="Kozak K."/>
            <person name="Martin S."/>
            <person name="Jiggins C."/>
            <person name="Moest M."/>
            <person name="Warren A I."/>
            <person name="Byers J.R.P. K."/>
            <person name="Montejo-Kovacevich G."/>
            <person name="Yen C E."/>
        </authorList>
    </citation>
    <scope>NUCLEOTIDE SEQUENCE [LARGE SCALE GENOMIC DNA]</scope>
</reference>
<feature type="signal peptide" evidence="1">
    <location>
        <begin position="1"/>
        <end position="21"/>
    </location>
</feature>
<evidence type="ECO:0000313" key="3">
    <source>
        <dbReference type="Proteomes" id="UP000494106"/>
    </source>
</evidence>
<gene>
    <name evidence="2" type="ORF">APLA_LOCUS2458</name>
</gene>
<dbReference type="EMBL" id="CADEBC010000205">
    <property type="protein sequence ID" value="CAB3225320.1"/>
    <property type="molecule type" value="Genomic_DNA"/>
</dbReference>
<accession>A0A8S0YZ52</accession>
<evidence type="ECO:0000256" key="1">
    <source>
        <dbReference type="SAM" id="SignalP"/>
    </source>
</evidence>